<evidence type="ECO:0000313" key="5">
    <source>
        <dbReference type="Proteomes" id="UP000886885"/>
    </source>
</evidence>
<keyword evidence="5" id="KW-1185">Reference proteome</keyword>
<dbReference type="EMBL" id="JAAWWB010000027">
    <property type="protein sequence ID" value="KAG6749330.1"/>
    <property type="molecule type" value="Genomic_DNA"/>
</dbReference>
<dbReference type="AlphaFoldDB" id="A0A8X8CCH7"/>
<dbReference type="InterPro" id="IPR005516">
    <property type="entry name" value="Remorin_C"/>
</dbReference>
<keyword evidence="2" id="KW-0175">Coiled coil</keyword>
<dbReference type="Pfam" id="PF03763">
    <property type="entry name" value="Remorin_C"/>
    <property type="match status" value="1"/>
</dbReference>
<organism evidence="4 5">
    <name type="scientific">Populus tomentosa</name>
    <name type="common">Chinese white poplar</name>
    <dbReference type="NCBI Taxonomy" id="118781"/>
    <lineage>
        <taxon>Eukaryota</taxon>
        <taxon>Viridiplantae</taxon>
        <taxon>Streptophyta</taxon>
        <taxon>Embryophyta</taxon>
        <taxon>Tracheophyta</taxon>
        <taxon>Spermatophyta</taxon>
        <taxon>Magnoliopsida</taxon>
        <taxon>eudicotyledons</taxon>
        <taxon>Gunneridae</taxon>
        <taxon>Pentapetalae</taxon>
        <taxon>rosids</taxon>
        <taxon>fabids</taxon>
        <taxon>Malpighiales</taxon>
        <taxon>Salicaceae</taxon>
        <taxon>Saliceae</taxon>
        <taxon>Populus</taxon>
    </lineage>
</organism>
<evidence type="ECO:0000256" key="1">
    <source>
        <dbReference type="ARBA" id="ARBA00005711"/>
    </source>
</evidence>
<proteinExistence type="inferred from homology"/>
<feature type="coiled-coil region" evidence="2">
    <location>
        <begin position="193"/>
        <end position="231"/>
    </location>
</feature>
<comment type="similarity">
    <text evidence="1">Belongs to the remorin family.</text>
</comment>
<feature type="domain" description="Remorin C-terminal" evidence="3">
    <location>
        <begin position="161"/>
        <end position="232"/>
    </location>
</feature>
<name>A0A8X8CCH7_POPTO</name>
<sequence length="233" mass="27163">MRTTACKNISQYNTTTHRAKPTINPLSIAKNKASRYYFPLQQHLETLVVLPQYSILWLLLCSPLQYSSFHFCVSLDDGIATQNCHSKYRSRQSAVADAEVYSRTLSSFLDDDNEKKHDDSDPKCNYNINSSDTDSVDCGNHKLMTRPKPYSDFLDEIKAQELEAQMGAWKKAKHRELMNKLRRNEAVIRDWEYKQTQKALKDMRKVENKLERKRAEALERAQKRINKARKEAN</sequence>
<evidence type="ECO:0000313" key="4">
    <source>
        <dbReference type="EMBL" id="KAG6749330.1"/>
    </source>
</evidence>
<protein>
    <recommendedName>
        <fullName evidence="3">Remorin C-terminal domain-containing protein</fullName>
    </recommendedName>
</protein>
<dbReference type="PANTHER" id="PTHR31471:SF66">
    <property type="entry name" value="CARBOXY-TERMINAL REGION REMORIN"/>
    <property type="match status" value="1"/>
</dbReference>
<dbReference type="OrthoDB" id="1407062at2759"/>
<dbReference type="Proteomes" id="UP000886885">
    <property type="component" value="Chromosome 14A"/>
</dbReference>
<evidence type="ECO:0000259" key="3">
    <source>
        <dbReference type="Pfam" id="PF03763"/>
    </source>
</evidence>
<gene>
    <name evidence="4" type="ORF">POTOM_046374</name>
</gene>
<comment type="caution">
    <text evidence="4">The sequence shown here is derived from an EMBL/GenBank/DDBJ whole genome shotgun (WGS) entry which is preliminary data.</text>
</comment>
<evidence type="ECO:0000256" key="2">
    <source>
        <dbReference type="SAM" id="Coils"/>
    </source>
</evidence>
<reference evidence="4" key="1">
    <citation type="journal article" date="2020" name="bioRxiv">
        <title>Hybrid origin of Populus tomentosa Carr. identified through genome sequencing and phylogenomic analysis.</title>
        <authorList>
            <person name="An X."/>
            <person name="Gao K."/>
            <person name="Chen Z."/>
            <person name="Li J."/>
            <person name="Yang X."/>
            <person name="Yang X."/>
            <person name="Zhou J."/>
            <person name="Guo T."/>
            <person name="Zhao T."/>
            <person name="Huang S."/>
            <person name="Miao D."/>
            <person name="Khan W.U."/>
            <person name="Rao P."/>
            <person name="Ye M."/>
            <person name="Lei B."/>
            <person name="Liao W."/>
            <person name="Wang J."/>
            <person name="Ji L."/>
            <person name="Li Y."/>
            <person name="Guo B."/>
            <person name="Mustafa N.S."/>
            <person name="Li S."/>
            <person name="Yun Q."/>
            <person name="Keller S.R."/>
            <person name="Mao J."/>
            <person name="Zhang R."/>
            <person name="Strauss S.H."/>
        </authorList>
    </citation>
    <scope>NUCLEOTIDE SEQUENCE</scope>
    <source>
        <strain evidence="4">GM15</strain>
        <tissue evidence="4">Leaf</tissue>
    </source>
</reference>
<dbReference type="PANTHER" id="PTHR31471">
    <property type="entry name" value="OS02G0116800 PROTEIN"/>
    <property type="match status" value="1"/>
</dbReference>
<accession>A0A8X8CCH7</accession>